<dbReference type="RefSeq" id="XP_035438945.1">
    <property type="nucleotide sequence ID" value="XM_035583052.2"/>
</dbReference>
<sequence length="177" mass="20428">MAEEIKMKELTKKRASIKSQLTQFTTFLNIIKSCDQLSEEQLVELEIRIDKMVTIYATYDHLQGQLEYLSAKPDEQFTERELFEANYYKQLASARALLTQHRTQLANKRTKWTDSDGVLEEGAMVVLKEQQTPPLMWPLGRIVRLIPGRDGISRVADVKTKRGIVRRAYNTICPLPV</sequence>
<accession>A0A9R0D3N3</accession>
<gene>
    <name evidence="3" type="primary">LOC118268519</name>
</gene>
<evidence type="ECO:0000313" key="3">
    <source>
        <dbReference type="RefSeq" id="XP_035438945.1"/>
    </source>
</evidence>
<dbReference type="Pfam" id="PF18701">
    <property type="entry name" value="DUF5641"/>
    <property type="match status" value="1"/>
</dbReference>
<dbReference type="GeneID" id="118268519"/>
<dbReference type="AlphaFoldDB" id="A0A9R0D3N3"/>
<dbReference type="InterPro" id="IPR040676">
    <property type="entry name" value="DUF5641"/>
</dbReference>
<proteinExistence type="predicted"/>
<reference evidence="3" key="1">
    <citation type="submission" date="2025-08" db="UniProtKB">
        <authorList>
            <consortium name="RefSeq"/>
        </authorList>
    </citation>
    <scope>IDENTIFICATION</scope>
    <source>
        <tissue evidence="3">Whole larval tissue</tissue>
    </source>
</reference>
<dbReference type="Proteomes" id="UP000829999">
    <property type="component" value="Chromosome 22"/>
</dbReference>
<name>A0A9R0D3N3_SPOFR</name>
<keyword evidence="2" id="KW-1185">Reference proteome</keyword>
<organism evidence="2 3">
    <name type="scientific">Spodoptera frugiperda</name>
    <name type="common">Fall armyworm</name>
    <dbReference type="NCBI Taxonomy" id="7108"/>
    <lineage>
        <taxon>Eukaryota</taxon>
        <taxon>Metazoa</taxon>
        <taxon>Ecdysozoa</taxon>
        <taxon>Arthropoda</taxon>
        <taxon>Hexapoda</taxon>
        <taxon>Insecta</taxon>
        <taxon>Pterygota</taxon>
        <taxon>Neoptera</taxon>
        <taxon>Endopterygota</taxon>
        <taxon>Lepidoptera</taxon>
        <taxon>Glossata</taxon>
        <taxon>Ditrysia</taxon>
        <taxon>Noctuoidea</taxon>
        <taxon>Noctuidae</taxon>
        <taxon>Amphipyrinae</taxon>
        <taxon>Spodoptera</taxon>
    </lineage>
</organism>
<evidence type="ECO:0000259" key="1">
    <source>
        <dbReference type="Pfam" id="PF18701"/>
    </source>
</evidence>
<evidence type="ECO:0000313" key="2">
    <source>
        <dbReference type="Proteomes" id="UP000829999"/>
    </source>
</evidence>
<protein>
    <submittedName>
        <fullName evidence="3">Uncharacterized protein LOC118268519 isoform X5</fullName>
    </submittedName>
</protein>
<feature type="domain" description="DUF5641" evidence="1">
    <location>
        <begin position="106"/>
        <end position="175"/>
    </location>
</feature>